<evidence type="ECO:0000313" key="3">
    <source>
        <dbReference type="Proteomes" id="UP000032300"/>
    </source>
</evidence>
<dbReference type="RefSeq" id="WP_044334786.1">
    <property type="nucleotide sequence ID" value="NZ_CP010836.1"/>
</dbReference>
<reference evidence="2 3" key="2">
    <citation type="submission" date="2015-02" db="EMBL/GenBank/DDBJ databases">
        <title>The complete genome of Sphingomonas hengshuiensis sp. WHSC-8 isolated from soil of Hengshui Lake.</title>
        <authorList>
            <person name="Wei S."/>
            <person name="Guo J."/>
            <person name="Su C."/>
            <person name="Wu R."/>
            <person name="Zhang Z."/>
            <person name="Liang K."/>
            <person name="Li H."/>
            <person name="Wang T."/>
            <person name="Liu H."/>
            <person name="Zhang C."/>
            <person name="Li Z."/>
            <person name="Wang Q."/>
            <person name="Meng J."/>
        </authorList>
    </citation>
    <scope>NUCLEOTIDE SEQUENCE [LARGE SCALE GENOMIC DNA]</scope>
    <source>
        <strain evidence="2 3">WHSC-8</strain>
    </source>
</reference>
<evidence type="ECO:0000259" key="1">
    <source>
        <dbReference type="Pfam" id="PF01909"/>
    </source>
</evidence>
<dbReference type="KEGG" id="sphi:TS85_20805"/>
<dbReference type="SUPFAM" id="SSF81301">
    <property type="entry name" value="Nucleotidyltransferase"/>
    <property type="match status" value="1"/>
</dbReference>
<dbReference type="InterPro" id="IPR043519">
    <property type="entry name" value="NT_sf"/>
</dbReference>
<dbReference type="OrthoDB" id="7605369at2"/>
<name>A0A7U4JBE5_9SPHN</name>
<proteinExistence type="predicted"/>
<dbReference type="InterPro" id="IPR002934">
    <property type="entry name" value="Polymerase_NTP_transf_dom"/>
</dbReference>
<dbReference type="AlphaFoldDB" id="A0A7U4JBE5"/>
<feature type="domain" description="Polymerase nucleotidyl transferase" evidence="1">
    <location>
        <begin position="13"/>
        <end position="76"/>
    </location>
</feature>
<dbReference type="GO" id="GO:0016779">
    <property type="term" value="F:nucleotidyltransferase activity"/>
    <property type="evidence" value="ECO:0007669"/>
    <property type="project" value="InterPro"/>
</dbReference>
<evidence type="ECO:0000313" key="2">
    <source>
        <dbReference type="EMBL" id="AJP73714.1"/>
    </source>
</evidence>
<dbReference type="EMBL" id="CP010836">
    <property type="protein sequence ID" value="AJP73714.1"/>
    <property type="molecule type" value="Genomic_DNA"/>
</dbReference>
<keyword evidence="3" id="KW-1185">Reference proteome</keyword>
<organism evidence="2 3">
    <name type="scientific">Sphingomonas hengshuiensis</name>
    <dbReference type="NCBI Taxonomy" id="1609977"/>
    <lineage>
        <taxon>Bacteria</taxon>
        <taxon>Pseudomonadati</taxon>
        <taxon>Pseudomonadota</taxon>
        <taxon>Alphaproteobacteria</taxon>
        <taxon>Sphingomonadales</taxon>
        <taxon>Sphingomonadaceae</taxon>
        <taxon>Sphingomonas</taxon>
    </lineage>
</organism>
<gene>
    <name evidence="2" type="ORF">TS85_20805</name>
</gene>
<sequence length="97" mass="10730">MTAGEIATYLLGSCRSLEQFEAYMFGSALRGIGEDVDILVVGPGGEALLQLKRELRAAGEFLPLHVLYMLPSEERRTDFVARQKCVPLRRLMAAVES</sequence>
<dbReference type="Proteomes" id="UP000032300">
    <property type="component" value="Chromosome"/>
</dbReference>
<accession>A0A7U4JBE5</accession>
<reference evidence="2 3" key="1">
    <citation type="journal article" date="2015" name="Int. J. Syst. Evol. Microbiol.">
        <title>Sphingomonas hengshuiensis sp. nov., isolated from lake wetland.</title>
        <authorList>
            <person name="Wei S."/>
            <person name="Wang T."/>
            <person name="Liu H."/>
            <person name="Zhang C."/>
            <person name="Guo J."/>
            <person name="Wang Q."/>
            <person name="Liang K."/>
            <person name="Zhang Z."/>
        </authorList>
    </citation>
    <scope>NUCLEOTIDE SEQUENCE [LARGE SCALE GENOMIC DNA]</scope>
    <source>
        <strain evidence="2 3">WHSC-8</strain>
    </source>
</reference>
<protein>
    <recommendedName>
        <fullName evidence="1">Polymerase nucleotidyl transferase domain-containing protein</fullName>
    </recommendedName>
</protein>
<dbReference type="Pfam" id="PF01909">
    <property type="entry name" value="NTP_transf_2"/>
    <property type="match status" value="1"/>
</dbReference>